<dbReference type="GO" id="GO:0016787">
    <property type="term" value="F:hydrolase activity"/>
    <property type="evidence" value="ECO:0007669"/>
    <property type="project" value="UniProtKB-KW"/>
</dbReference>
<dbReference type="AlphaFoldDB" id="A0A315ZH73"/>
<dbReference type="EMBL" id="QGDO01000001">
    <property type="protein sequence ID" value="PWJ44861.1"/>
    <property type="molecule type" value="Genomic_DNA"/>
</dbReference>
<feature type="domain" description="AB hydrolase-1" evidence="2">
    <location>
        <begin position="44"/>
        <end position="221"/>
    </location>
</feature>
<name>A0A315ZH73_SEDFL</name>
<dbReference type="Gene3D" id="3.40.50.1820">
    <property type="entry name" value="alpha/beta hydrolase"/>
    <property type="match status" value="1"/>
</dbReference>
<sequence length="233" mass="26543">MTPTDQEIYFLSGTMCDDRLWEKVWNTLPENISPKYIDTTACHSFQEIDETIESALPQKKVTLVGFSMRGYAALRFAINFPDRLDKLILIASSAKGLDRDELKLRSQTIEYLKNHPYKGISILRVRQFLAPENQQNQEYADTIKAMDKSLGKEVLIRQLTATSERVSLEDELSKISIPVLLVGSDHDSLVKWSDLEEMNSKIPNAKLVKIEKAGHMIPLENAEQLSDELITFL</sequence>
<reference evidence="3 4" key="1">
    <citation type="submission" date="2018-03" db="EMBL/GenBank/DDBJ databases">
        <title>Genomic Encyclopedia of Archaeal and Bacterial Type Strains, Phase II (KMG-II): from individual species to whole genera.</title>
        <authorList>
            <person name="Goeker M."/>
        </authorList>
    </citation>
    <scope>NUCLEOTIDE SEQUENCE [LARGE SCALE GENOMIC DNA]</scope>
    <source>
        <strain evidence="3 4">DSM 28229</strain>
    </source>
</reference>
<evidence type="ECO:0000313" key="3">
    <source>
        <dbReference type="EMBL" id="PWJ44861.1"/>
    </source>
</evidence>
<keyword evidence="4" id="KW-1185">Reference proteome</keyword>
<dbReference type="InterPro" id="IPR000073">
    <property type="entry name" value="AB_hydrolase_1"/>
</dbReference>
<keyword evidence="1" id="KW-0378">Hydrolase</keyword>
<dbReference type="InterPro" id="IPR050266">
    <property type="entry name" value="AB_hydrolase_sf"/>
</dbReference>
<dbReference type="InterPro" id="IPR029058">
    <property type="entry name" value="AB_hydrolase_fold"/>
</dbReference>
<gene>
    <name evidence="3" type="ORF">BC781_1011247</name>
</gene>
<organism evidence="3 4">
    <name type="scientific">Sediminitomix flava</name>
    <dbReference type="NCBI Taxonomy" id="379075"/>
    <lineage>
        <taxon>Bacteria</taxon>
        <taxon>Pseudomonadati</taxon>
        <taxon>Bacteroidota</taxon>
        <taxon>Cytophagia</taxon>
        <taxon>Cytophagales</taxon>
        <taxon>Flammeovirgaceae</taxon>
        <taxon>Sediminitomix</taxon>
    </lineage>
</organism>
<dbReference type="RefSeq" id="WP_109616328.1">
    <property type="nucleotide sequence ID" value="NZ_QGDO01000001.1"/>
</dbReference>
<dbReference type="PANTHER" id="PTHR43798:SF31">
    <property type="entry name" value="AB HYDROLASE SUPERFAMILY PROTEIN YCLE"/>
    <property type="match status" value="1"/>
</dbReference>
<evidence type="ECO:0000313" key="4">
    <source>
        <dbReference type="Proteomes" id="UP000245535"/>
    </source>
</evidence>
<dbReference type="GO" id="GO:0016020">
    <property type="term" value="C:membrane"/>
    <property type="evidence" value="ECO:0007669"/>
    <property type="project" value="TreeGrafter"/>
</dbReference>
<dbReference type="SUPFAM" id="SSF53474">
    <property type="entry name" value="alpha/beta-Hydrolases"/>
    <property type="match status" value="1"/>
</dbReference>
<proteinExistence type="predicted"/>
<evidence type="ECO:0000256" key="1">
    <source>
        <dbReference type="ARBA" id="ARBA00022801"/>
    </source>
</evidence>
<dbReference type="Proteomes" id="UP000245535">
    <property type="component" value="Unassembled WGS sequence"/>
</dbReference>
<evidence type="ECO:0000259" key="2">
    <source>
        <dbReference type="Pfam" id="PF00561"/>
    </source>
</evidence>
<accession>A0A315ZH73</accession>
<dbReference type="Pfam" id="PF00561">
    <property type="entry name" value="Abhydrolase_1"/>
    <property type="match status" value="1"/>
</dbReference>
<dbReference type="OrthoDB" id="9780932at2"/>
<comment type="caution">
    <text evidence="3">The sequence shown here is derived from an EMBL/GenBank/DDBJ whole genome shotgun (WGS) entry which is preliminary data.</text>
</comment>
<dbReference type="PANTHER" id="PTHR43798">
    <property type="entry name" value="MONOACYLGLYCEROL LIPASE"/>
    <property type="match status" value="1"/>
</dbReference>
<protein>
    <submittedName>
        <fullName evidence="3">Pimeloyl-ACP methyl ester carboxylesterase</fullName>
    </submittedName>
</protein>